<dbReference type="InterPro" id="IPR036942">
    <property type="entry name" value="Beta-barrel_TonB_sf"/>
</dbReference>
<evidence type="ECO:0000256" key="6">
    <source>
        <dbReference type="ARBA" id="ARBA00023237"/>
    </source>
</evidence>
<protein>
    <submittedName>
        <fullName evidence="12">TonB-dependent receptor</fullName>
    </submittedName>
</protein>
<keyword evidence="6" id="KW-0998">Cell outer membrane</keyword>
<keyword evidence="2" id="KW-0813">Transport</keyword>
<sequence length="1142" mass="129262">MKLTTLFMIFAIIQVSAGAKAQKVTLSENYTRIDKVFDKIREQTGYDFLFSNAILKTAKPVTVRVKDAELEKVLASILEGQSLKYVVKEKTVIVSMKESPSGDPLSYGGYNVFRQALLPGRIVGKVTDERGEPLPGATMRVLETSQATRSAVDGSYSFSITPGTYTIEVTYVSFQTKRITQVVVGSAEPTSLNVVLIAVTSKLSQVTVTASYRQENTAALYTRQKNAAGLTNGISREQMAALPDKNIGETLKRISGISTNDNRRVVVRGIAERYNLAMMDGATLPSTDVQVRDFEFDIVPSNLIDNVVVNKTSTPDMSFGFGGGLVQINTMAVPDNNFTTLSFGSKYVKGSTGKDFLGYGRGKYDYLGFDDGSRDHFPKNLNTFASGQYNPSNPYATPPAGVTAITPAMIGEQNKRIGGLERIGERLYTAAPGQSYQLSLGRSYQAGNHHLGFVGSLSYRNEQSIDDIAQFGRGEWEKLGNVTYNNETGEELMPTAAKQYNFNTTWGALLNFGWNSKNHKLTSRNFYSRVFSNQFSRISGYTADPLEFPEVRDYDRPKFIDLLQNRINGEHSFGAFRFDWNIARNKLTNTEQDAVEAWLRPLEAGSSQYVITPSSPTNPGGGTFNRAQYKYIETNKIAEGALSYQFEVLKQKQIIKSGYQYLQREGIYDWTILPISTLGGVYAGVPVQEWGQFLDFKYPLTDLFYYPAGFSENGYRGKNINQAVYGMLDNRFSNWLRLVWGLRAEYYKYDRIRNGANDRITNDLIERSEREVFVDPETGKIVTAFADAENEEKTWRYLPSASLTVTPMKDLNIRAAYAQSVVRPALIENSRMMRFDPVVGGYRRNEGVLSTRIDHYDLRLEWYPRAGEVLSAGYFHKYFDKPAEIYRTQTDPTGRVYLLTQNSEWAKVDGWEFDVRKSLGFINNNWRFMEDIFVSGNLTLQTSEVQASTFTSKGMNSDKYGKTYSYRTKVQQKEKRPLYGQVPKVYNIGLQYNGSRLGSNIAFNHMGYKTFVTGLSPEIVEYERPRNQLDAQLSYRFLKDKKLQARFNISNILNDPYRFYVNSIDTYELQDKWKGMGINQINEAGAFDWGDIYKWKEGFSRDYEEGHYETSSDGKTRTRVGDKDTFMRRTGTSFSLSVSYNF</sequence>
<dbReference type="SUPFAM" id="SSF49464">
    <property type="entry name" value="Carboxypeptidase regulatory domain-like"/>
    <property type="match status" value="1"/>
</dbReference>
<evidence type="ECO:0000313" key="13">
    <source>
        <dbReference type="Proteomes" id="UP000245647"/>
    </source>
</evidence>
<dbReference type="GO" id="GO:0006826">
    <property type="term" value="P:iron ion transport"/>
    <property type="evidence" value="ECO:0007669"/>
    <property type="project" value="UniProtKB-KW"/>
</dbReference>
<dbReference type="Pfam" id="PF07660">
    <property type="entry name" value="STN"/>
    <property type="match status" value="1"/>
</dbReference>
<dbReference type="GO" id="GO:0009279">
    <property type="term" value="C:cell outer membrane"/>
    <property type="evidence" value="ECO:0007669"/>
    <property type="project" value="UniProtKB-SubCell"/>
</dbReference>
<evidence type="ECO:0000256" key="5">
    <source>
        <dbReference type="ARBA" id="ARBA00023136"/>
    </source>
</evidence>
<name>A0A2U2PGE4_9SPHI</name>
<accession>A0A2U2PGE4</accession>
<evidence type="ECO:0000256" key="4">
    <source>
        <dbReference type="ARBA" id="ARBA00023004"/>
    </source>
</evidence>
<proteinExistence type="inferred from homology"/>
<keyword evidence="4" id="KW-0408">Iron</keyword>
<evidence type="ECO:0000259" key="9">
    <source>
        <dbReference type="Pfam" id="PF00593"/>
    </source>
</evidence>
<evidence type="ECO:0000313" key="12">
    <source>
        <dbReference type="EMBL" id="PWG80478.1"/>
    </source>
</evidence>
<evidence type="ECO:0000256" key="7">
    <source>
        <dbReference type="RuleBase" id="RU003357"/>
    </source>
</evidence>
<dbReference type="RefSeq" id="WP_109416185.1">
    <property type="nucleotide sequence ID" value="NZ_QEAS01000009.1"/>
</dbReference>
<evidence type="ECO:0000256" key="2">
    <source>
        <dbReference type="ARBA" id="ARBA00022448"/>
    </source>
</evidence>
<gene>
    <name evidence="12" type="ORF">DDR33_11950</name>
</gene>
<dbReference type="Gene3D" id="2.60.40.1120">
    <property type="entry name" value="Carboxypeptidase-like, regulatory domain"/>
    <property type="match status" value="1"/>
</dbReference>
<dbReference type="Pfam" id="PF07715">
    <property type="entry name" value="Plug"/>
    <property type="match status" value="1"/>
</dbReference>
<keyword evidence="7" id="KW-0798">TonB box</keyword>
<evidence type="ECO:0000259" key="11">
    <source>
        <dbReference type="Pfam" id="PF07715"/>
    </source>
</evidence>
<keyword evidence="12" id="KW-0675">Receptor</keyword>
<dbReference type="Pfam" id="PF00593">
    <property type="entry name" value="TonB_dep_Rec_b-barrel"/>
    <property type="match status" value="1"/>
</dbReference>
<keyword evidence="3" id="KW-0410">Iron transport</keyword>
<reference evidence="12 13" key="1">
    <citation type="submission" date="2018-04" db="EMBL/GenBank/DDBJ databases">
        <title>Pedobacter chongqingensis sp. nov., isolated from a rottenly hemp rope.</title>
        <authorList>
            <person name="Cai Y."/>
        </authorList>
    </citation>
    <scope>NUCLEOTIDE SEQUENCE [LARGE SCALE GENOMIC DNA]</scope>
    <source>
        <strain evidence="12 13">FJ4-8</strain>
    </source>
</reference>
<dbReference type="InterPro" id="IPR037066">
    <property type="entry name" value="Plug_dom_sf"/>
</dbReference>
<feature type="chain" id="PRO_5015699911" evidence="8">
    <location>
        <begin position="22"/>
        <end position="1142"/>
    </location>
</feature>
<dbReference type="InterPro" id="IPR011662">
    <property type="entry name" value="Secretin/TonB_short_N"/>
</dbReference>
<comment type="caution">
    <text evidence="12">The sequence shown here is derived from an EMBL/GenBank/DDBJ whole genome shotgun (WGS) entry which is preliminary data.</text>
</comment>
<dbReference type="AlphaFoldDB" id="A0A2U2PGE4"/>
<evidence type="ECO:0000259" key="10">
    <source>
        <dbReference type="Pfam" id="PF07660"/>
    </source>
</evidence>
<dbReference type="PANTHER" id="PTHR40980">
    <property type="entry name" value="PLUG DOMAIN-CONTAINING PROTEIN"/>
    <property type="match status" value="1"/>
</dbReference>
<dbReference type="Gene3D" id="2.40.170.20">
    <property type="entry name" value="TonB-dependent receptor, beta-barrel domain"/>
    <property type="match status" value="1"/>
</dbReference>
<dbReference type="PANTHER" id="PTHR40980:SF4">
    <property type="entry name" value="TONB-DEPENDENT RECEPTOR-LIKE BETA-BARREL DOMAIN-CONTAINING PROTEIN"/>
    <property type="match status" value="1"/>
</dbReference>
<feature type="signal peptide" evidence="8">
    <location>
        <begin position="1"/>
        <end position="21"/>
    </location>
</feature>
<dbReference type="Gene3D" id="2.170.130.10">
    <property type="entry name" value="TonB-dependent receptor, plug domain"/>
    <property type="match status" value="1"/>
</dbReference>
<dbReference type="InterPro" id="IPR008969">
    <property type="entry name" value="CarboxyPept-like_regulatory"/>
</dbReference>
<comment type="subcellular location">
    <subcellularLocation>
        <location evidence="1 7">Cell outer membrane</location>
    </subcellularLocation>
</comment>
<dbReference type="InterPro" id="IPR000531">
    <property type="entry name" value="Beta-barrel_TonB"/>
</dbReference>
<evidence type="ECO:0000256" key="8">
    <source>
        <dbReference type="SAM" id="SignalP"/>
    </source>
</evidence>
<keyword evidence="13" id="KW-1185">Reference proteome</keyword>
<evidence type="ECO:0000256" key="1">
    <source>
        <dbReference type="ARBA" id="ARBA00004442"/>
    </source>
</evidence>
<dbReference type="SUPFAM" id="SSF56935">
    <property type="entry name" value="Porins"/>
    <property type="match status" value="1"/>
</dbReference>
<evidence type="ECO:0000256" key="3">
    <source>
        <dbReference type="ARBA" id="ARBA00022496"/>
    </source>
</evidence>
<keyword evidence="8" id="KW-0732">Signal</keyword>
<keyword evidence="3" id="KW-0406">Ion transport</keyword>
<organism evidence="12 13">
    <name type="scientific">Pararcticibacter amylolyticus</name>
    <dbReference type="NCBI Taxonomy" id="2173175"/>
    <lineage>
        <taxon>Bacteria</taxon>
        <taxon>Pseudomonadati</taxon>
        <taxon>Bacteroidota</taxon>
        <taxon>Sphingobacteriia</taxon>
        <taxon>Sphingobacteriales</taxon>
        <taxon>Sphingobacteriaceae</taxon>
        <taxon>Pararcticibacter</taxon>
    </lineage>
</organism>
<dbReference type="EMBL" id="QEAS01000009">
    <property type="protein sequence ID" value="PWG80478.1"/>
    <property type="molecule type" value="Genomic_DNA"/>
</dbReference>
<dbReference type="InterPro" id="IPR012910">
    <property type="entry name" value="Plug_dom"/>
</dbReference>
<feature type="domain" description="TonB-dependent receptor plug" evidence="11">
    <location>
        <begin position="225"/>
        <end position="314"/>
    </location>
</feature>
<dbReference type="Proteomes" id="UP000245647">
    <property type="component" value="Unassembled WGS sequence"/>
</dbReference>
<dbReference type="OrthoDB" id="9768470at2"/>
<dbReference type="Pfam" id="PF13620">
    <property type="entry name" value="CarboxypepD_reg"/>
    <property type="match status" value="1"/>
</dbReference>
<comment type="similarity">
    <text evidence="7">Belongs to the TonB-dependent receptor family.</text>
</comment>
<keyword evidence="5 7" id="KW-0472">Membrane</keyword>
<feature type="domain" description="TonB-dependent receptor-like beta-barrel" evidence="9">
    <location>
        <begin position="596"/>
        <end position="1052"/>
    </location>
</feature>
<feature type="domain" description="Secretin/TonB short N-terminal" evidence="10">
    <location>
        <begin position="46"/>
        <end position="95"/>
    </location>
</feature>